<dbReference type="GO" id="GO:0004333">
    <property type="term" value="F:fumarate hydratase activity"/>
    <property type="evidence" value="ECO:0007669"/>
    <property type="project" value="UniProtKB-EC"/>
</dbReference>
<evidence type="ECO:0000256" key="1">
    <source>
        <dbReference type="ARBA" id="ARBA00009084"/>
    </source>
</evidence>
<reference evidence="9" key="1">
    <citation type="journal article" date="2014" name="Int. J. Syst. Evol. Microbiol.">
        <title>Complete genome sequence of Corynebacterium casei LMG S-19264T (=DSM 44701T), isolated from a smear-ripened cheese.</title>
        <authorList>
            <consortium name="US DOE Joint Genome Institute (JGI-PGF)"/>
            <person name="Walter F."/>
            <person name="Albersmeier A."/>
            <person name="Kalinowski J."/>
            <person name="Ruckert C."/>
        </authorList>
    </citation>
    <scope>NUCLEOTIDE SEQUENCE</scope>
    <source>
        <strain evidence="9">JCM 31740</strain>
    </source>
</reference>
<dbReference type="KEGG" id="sacd:HS1genome_1339"/>
<dbReference type="GO" id="GO:0006099">
    <property type="term" value="P:tricarboxylic acid cycle"/>
    <property type="evidence" value="ECO:0007669"/>
    <property type="project" value="UniProtKB-KW"/>
</dbReference>
<dbReference type="PRINTS" id="PR00149">
    <property type="entry name" value="FUMRATELYASE"/>
</dbReference>
<dbReference type="InterPro" id="IPR022761">
    <property type="entry name" value="Fumarate_lyase_N"/>
</dbReference>
<dbReference type="InterPro" id="IPR018951">
    <property type="entry name" value="Fumarase_C_C"/>
</dbReference>
<dbReference type="AlphaFoldDB" id="A0A348B448"/>
<organism evidence="8 10">
    <name type="scientific">Sulfodiicoccus acidiphilus</name>
    <dbReference type="NCBI Taxonomy" id="1670455"/>
    <lineage>
        <taxon>Archaea</taxon>
        <taxon>Thermoproteota</taxon>
        <taxon>Thermoprotei</taxon>
        <taxon>Sulfolobales</taxon>
        <taxon>Sulfolobaceae</taxon>
        <taxon>Sulfodiicoccus</taxon>
    </lineage>
</organism>
<dbReference type="GeneID" id="38666854"/>
<evidence type="ECO:0000256" key="4">
    <source>
        <dbReference type="ARBA" id="ARBA00022532"/>
    </source>
</evidence>
<evidence type="ECO:0000256" key="2">
    <source>
        <dbReference type="ARBA" id="ARBA00012921"/>
    </source>
</evidence>
<dbReference type="InterPro" id="IPR008948">
    <property type="entry name" value="L-Aspartase-like"/>
</dbReference>
<name>A0A348B448_9CREN</name>
<evidence type="ECO:0000259" key="7">
    <source>
        <dbReference type="Pfam" id="PF10415"/>
    </source>
</evidence>
<dbReference type="GO" id="GO:0006106">
    <property type="term" value="P:fumarate metabolic process"/>
    <property type="evidence" value="ECO:0007669"/>
    <property type="project" value="InterPro"/>
</dbReference>
<evidence type="ECO:0000313" key="10">
    <source>
        <dbReference type="Proteomes" id="UP000276741"/>
    </source>
</evidence>
<proteinExistence type="inferred from homology"/>
<dbReference type="Gene3D" id="1.10.40.30">
    <property type="entry name" value="Fumarase/aspartase (C-terminal domain)"/>
    <property type="match status" value="1"/>
</dbReference>
<dbReference type="PRINTS" id="PR00145">
    <property type="entry name" value="ARGSUCLYASE"/>
</dbReference>
<keyword evidence="4" id="KW-0816">Tricarboxylic acid cycle</keyword>
<dbReference type="Pfam" id="PF00206">
    <property type="entry name" value="Lyase_1"/>
    <property type="match status" value="1"/>
</dbReference>
<evidence type="ECO:0000313" key="8">
    <source>
        <dbReference type="EMBL" id="BBD72950.1"/>
    </source>
</evidence>
<dbReference type="Gene3D" id="1.20.200.10">
    <property type="entry name" value="Fumarase/aspartase (Central domain)"/>
    <property type="match status" value="1"/>
</dbReference>
<dbReference type="InterPro" id="IPR024083">
    <property type="entry name" value="Fumarase/histidase_N"/>
</dbReference>
<evidence type="ECO:0000259" key="6">
    <source>
        <dbReference type="Pfam" id="PF00206"/>
    </source>
</evidence>
<dbReference type="Pfam" id="PF10415">
    <property type="entry name" value="FumaraseC_C"/>
    <property type="match status" value="1"/>
</dbReference>
<dbReference type="OrthoDB" id="26319at2157"/>
<evidence type="ECO:0000313" key="9">
    <source>
        <dbReference type="EMBL" id="GGT87782.1"/>
    </source>
</evidence>
<keyword evidence="3" id="KW-0963">Cytoplasm</keyword>
<dbReference type="EMBL" id="BMQS01000002">
    <property type="protein sequence ID" value="GGT87782.1"/>
    <property type="molecule type" value="Genomic_DNA"/>
</dbReference>
<dbReference type="SUPFAM" id="SSF48557">
    <property type="entry name" value="L-aspartase-like"/>
    <property type="match status" value="1"/>
</dbReference>
<reference evidence="10" key="2">
    <citation type="submission" date="2018-04" db="EMBL/GenBank/DDBJ databases">
        <title>Complete genome sequence of Sulfodiicoccus acidiphilus strain HS-1.</title>
        <authorList>
            <person name="Sakai H.D."/>
            <person name="Kurosawa N."/>
        </authorList>
    </citation>
    <scope>NUCLEOTIDE SEQUENCE [LARGE SCALE GENOMIC DNA]</scope>
    <source>
        <strain evidence="10">HS-1</strain>
    </source>
</reference>
<dbReference type="FunFam" id="1.20.200.10:FF:000001">
    <property type="entry name" value="Fumarate hydratase, mitochondrial"/>
    <property type="match status" value="1"/>
</dbReference>
<dbReference type="Gene3D" id="1.10.275.10">
    <property type="entry name" value="Fumarase/aspartase (N-terminal domain)"/>
    <property type="match status" value="1"/>
</dbReference>
<accession>A0A348B448</accession>
<feature type="domain" description="Fumarate lyase N-terminal" evidence="6">
    <location>
        <begin position="3"/>
        <end position="315"/>
    </location>
</feature>
<keyword evidence="5" id="KW-0456">Lyase</keyword>
<feature type="domain" description="Fumarase C C-terminal" evidence="7">
    <location>
        <begin position="381"/>
        <end position="432"/>
    </location>
</feature>
<dbReference type="InterPro" id="IPR005677">
    <property type="entry name" value="Fum_hydII"/>
</dbReference>
<dbReference type="RefSeq" id="WP_126450141.1">
    <property type="nucleotide sequence ID" value="NZ_AP018553.1"/>
</dbReference>
<evidence type="ECO:0000256" key="3">
    <source>
        <dbReference type="ARBA" id="ARBA00022490"/>
    </source>
</evidence>
<dbReference type="Proteomes" id="UP000276741">
    <property type="component" value="Chromosome"/>
</dbReference>
<dbReference type="InterPro" id="IPR020557">
    <property type="entry name" value="Fumarate_lyase_CS"/>
</dbReference>
<protein>
    <recommendedName>
        <fullName evidence="2">fumarate hydratase</fullName>
        <ecNumber evidence="2">4.2.1.2</ecNumber>
    </recommendedName>
</protein>
<dbReference type="Proteomes" id="UP000616143">
    <property type="component" value="Unassembled WGS sequence"/>
</dbReference>
<evidence type="ECO:0000256" key="5">
    <source>
        <dbReference type="ARBA" id="ARBA00023239"/>
    </source>
</evidence>
<comment type="similarity">
    <text evidence="1">Belongs to the class-II fumarase/aspartase family. Fumarase subfamily.</text>
</comment>
<dbReference type="InterPro" id="IPR000362">
    <property type="entry name" value="Fumarate_lyase_fam"/>
</dbReference>
<dbReference type="PANTHER" id="PTHR11444">
    <property type="entry name" value="ASPARTATEAMMONIA/ARGININOSUCCINATE/ADENYLOSUCCINATE LYASE"/>
    <property type="match status" value="1"/>
</dbReference>
<dbReference type="EC" id="4.2.1.2" evidence="2"/>
<keyword evidence="10" id="KW-1185">Reference proteome</keyword>
<dbReference type="PROSITE" id="PS00163">
    <property type="entry name" value="FUMARATE_LYASES"/>
    <property type="match status" value="1"/>
</dbReference>
<reference evidence="8" key="3">
    <citation type="journal article" date="2019" name="BMC Res. Notes">
        <title>Complete genome sequence of the Sulfodiicoccus acidiphilus strain HS-1T, the first crenarchaeon that lacks polB3, isolated from an acidic hot spring in Ohwaku-dani, Hakone, Japan.</title>
        <authorList>
            <person name="Sakai H.D."/>
            <person name="Kurosawa N."/>
        </authorList>
    </citation>
    <scope>NUCLEOTIDE SEQUENCE</scope>
    <source>
        <strain evidence="8">HS-1</strain>
    </source>
</reference>
<dbReference type="PANTHER" id="PTHR11444:SF22">
    <property type="entry name" value="FUMARATE HYDRATASE CLASS II"/>
    <property type="match status" value="1"/>
</dbReference>
<reference evidence="9" key="4">
    <citation type="submission" date="2020-09" db="EMBL/GenBank/DDBJ databases">
        <authorList>
            <person name="Sun Q."/>
            <person name="Ohkuma M."/>
        </authorList>
    </citation>
    <scope>NUCLEOTIDE SEQUENCE</scope>
    <source>
        <strain evidence="9">JCM 31740</strain>
    </source>
</reference>
<gene>
    <name evidence="9" type="ORF">GCM10007116_02160</name>
    <name evidence="8" type="ORF">HS1genome_1339</name>
</gene>
<dbReference type="EMBL" id="AP018553">
    <property type="protein sequence ID" value="BBD72950.1"/>
    <property type="molecule type" value="Genomic_DNA"/>
</dbReference>
<sequence>MSYVEAAKKLFMNTGTRFPRRLIWAMGAVKYAAADFNTSIGLLDSKLGMAIMDAANEVMQGKHDEEVVLDVFQTGSGTGLNMNINEVIAARASQLAGVKVHPNDHVNMGQSSNDTVPTAIRVAAYAEVRESLLPALDQAIGSLRSLAERTSSIVKSGRTHLRDALPVTMGQEFGAYEDALSHQRRALESSLEYVAELPIGGTAVGTGLNTPPNFGDEVVSRLAKLTGYPLKKGNSFRAMRLLTDMVNLSAVMRGISLDLYRIGQDVRLMFSGPYTGLNEIDIPSQEEVAGSSIMPGKTNPVTVESTLLVCAQVIGLDHANQFVGMLGEFELSMGVPLMGYNVVSQASLLSEALRKFSSLVLDKIVPNREKALRYAESSASLITVVSPLIGYDRASALGKRIAKGMSIREALRDMGMSEQEINKVLDVSRLTKGGLPTKE</sequence>